<feature type="chain" id="PRO_5038645898" description="Ricin B lectin domain-containing protein" evidence="1">
    <location>
        <begin position="28"/>
        <end position="162"/>
    </location>
</feature>
<dbReference type="SUPFAM" id="SSF50370">
    <property type="entry name" value="Ricin B-like lectins"/>
    <property type="match status" value="1"/>
</dbReference>
<comment type="caution">
    <text evidence="3">The sequence shown here is derived from an EMBL/GenBank/DDBJ whole genome shotgun (WGS) entry which is preliminary data.</text>
</comment>
<dbReference type="Pfam" id="PF00652">
    <property type="entry name" value="Ricin_B_lectin"/>
    <property type="match status" value="1"/>
</dbReference>
<evidence type="ECO:0000313" key="3">
    <source>
        <dbReference type="EMBL" id="MVO87758.1"/>
    </source>
</evidence>
<feature type="domain" description="Ricin B lectin" evidence="2">
    <location>
        <begin position="35"/>
        <end position="159"/>
    </location>
</feature>
<keyword evidence="1" id="KW-0732">Signal</keyword>
<evidence type="ECO:0000256" key="1">
    <source>
        <dbReference type="SAM" id="SignalP"/>
    </source>
</evidence>
<dbReference type="PROSITE" id="PS50231">
    <property type="entry name" value="RICIN_B_LECTIN"/>
    <property type="match status" value="1"/>
</dbReference>
<proteinExistence type="predicted"/>
<protein>
    <recommendedName>
        <fullName evidence="2">Ricin B lectin domain-containing protein</fullName>
    </recommendedName>
</protein>
<dbReference type="EMBL" id="WPNZ01000013">
    <property type="protein sequence ID" value="MVO87758.1"/>
    <property type="molecule type" value="Genomic_DNA"/>
</dbReference>
<feature type="signal peptide" evidence="1">
    <location>
        <begin position="1"/>
        <end position="27"/>
    </location>
</feature>
<dbReference type="RefSeq" id="WP_157167297.1">
    <property type="nucleotide sequence ID" value="NZ_WPNZ01000013.1"/>
</dbReference>
<evidence type="ECO:0000259" key="2">
    <source>
        <dbReference type="SMART" id="SM00458"/>
    </source>
</evidence>
<keyword evidence="4" id="KW-1185">Reference proteome</keyword>
<dbReference type="InterPro" id="IPR035992">
    <property type="entry name" value="Ricin_B-like_lectins"/>
</dbReference>
<dbReference type="Proteomes" id="UP000483802">
    <property type="component" value="Unassembled WGS sequence"/>
</dbReference>
<organism evidence="3 4">
    <name type="scientific">Streptomyces typhae</name>
    <dbReference type="NCBI Taxonomy" id="2681492"/>
    <lineage>
        <taxon>Bacteria</taxon>
        <taxon>Bacillati</taxon>
        <taxon>Actinomycetota</taxon>
        <taxon>Actinomycetes</taxon>
        <taxon>Kitasatosporales</taxon>
        <taxon>Streptomycetaceae</taxon>
        <taxon>Streptomyces</taxon>
    </lineage>
</organism>
<dbReference type="AlphaFoldDB" id="A0A6L6X1P4"/>
<dbReference type="SMART" id="SM00458">
    <property type="entry name" value="RICIN"/>
    <property type="match status" value="1"/>
</dbReference>
<dbReference type="CDD" id="cd00161">
    <property type="entry name" value="beta-trefoil_Ricin-like"/>
    <property type="match status" value="1"/>
</dbReference>
<dbReference type="Gene3D" id="2.80.10.50">
    <property type="match status" value="1"/>
</dbReference>
<reference evidence="3 4" key="1">
    <citation type="submission" date="2019-11" db="EMBL/GenBank/DDBJ databases">
        <title>Streptomyces typhae sp. nov., a novel endophytic actinomycete isolated from the root of cattail pollen (Typha angustifolia L.).</title>
        <authorList>
            <person name="Peng C."/>
        </authorList>
    </citation>
    <scope>NUCLEOTIDE SEQUENCE [LARGE SCALE GENOMIC DNA]</scope>
    <source>
        <strain evidence="4">p1417</strain>
    </source>
</reference>
<gene>
    <name evidence="3" type="ORF">GPA10_24105</name>
</gene>
<accession>A0A6L6X1P4</accession>
<evidence type="ECO:0000313" key="4">
    <source>
        <dbReference type="Proteomes" id="UP000483802"/>
    </source>
</evidence>
<name>A0A6L6X1P4_9ACTN</name>
<sequence length="162" mass="17537">MAMGKAFSIIASFGVAVGVLTAPQAAAGTGNFIPDQKQRWQNERSGLCLVVRGPANEAPAVMSDCGTWADQIWVATDRGFLRNSNSGKCLTARTGQNPRQYECGGYADQKWEAVSTQNGVQIRNQHTGLCLLAQGTTENSPVTMYNCLSQYADQRWKLTVMG</sequence>
<dbReference type="InterPro" id="IPR000772">
    <property type="entry name" value="Ricin_B_lectin"/>
</dbReference>